<sequence length="106" mass="11413">MEPFFTFTRFPGIFYQAPKKFKASKAATTIAAFGSASARAVTVPPAVFTTGIDDVILAKSFKLDVGTIKKFKAGLTTGFLINGFDDFLSVCAKFDLIAFGLLYPVV</sequence>
<reference evidence="1 2" key="1">
    <citation type="journal article" date="2022" name="G3 (Bethesda)">
        <title>Whole-genome sequence and methylome profiling of the almond [Prunus dulcis (Mill.) D.A. Webb] cultivar 'Nonpareil'.</title>
        <authorList>
            <person name="D'Amico-Willman K.M."/>
            <person name="Ouma W.Z."/>
            <person name="Meulia T."/>
            <person name="Sideli G.M."/>
            <person name="Gradziel T.M."/>
            <person name="Fresnedo-Ramirez J."/>
        </authorList>
    </citation>
    <scope>NUCLEOTIDE SEQUENCE [LARGE SCALE GENOMIC DNA]</scope>
    <source>
        <strain evidence="1">Clone GOH B32 T37-40</strain>
    </source>
</reference>
<dbReference type="Proteomes" id="UP001054821">
    <property type="component" value="Chromosome 2"/>
</dbReference>
<evidence type="ECO:0000313" key="2">
    <source>
        <dbReference type="Proteomes" id="UP001054821"/>
    </source>
</evidence>
<proteinExistence type="predicted"/>
<keyword evidence="2" id="KW-1185">Reference proteome</keyword>
<dbReference type="EMBL" id="JAJFAZ020000002">
    <property type="protein sequence ID" value="KAI5344680.1"/>
    <property type="molecule type" value="Genomic_DNA"/>
</dbReference>
<dbReference type="AlphaFoldDB" id="A0AAD4ZG54"/>
<dbReference type="InterPro" id="IPR014710">
    <property type="entry name" value="RmlC-like_jellyroll"/>
</dbReference>
<accession>A0AAD4ZG54</accession>
<organism evidence="1 2">
    <name type="scientific">Prunus dulcis</name>
    <name type="common">Almond</name>
    <name type="synonym">Amygdalus dulcis</name>
    <dbReference type="NCBI Taxonomy" id="3755"/>
    <lineage>
        <taxon>Eukaryota</taxon>
        <taxon>Viridiplantae</taxon>
        <taxon>Streptophyta</taxon>
        <taxon>Embryophyta</taxon>
        <taxon>Tracheophyta</taxon>
        <taxon>Spermatophyta</taxon>
        <taxon>Magnoliopsida</taxon>
        <taxon>eudicotyledons</taxon>
        <taxon>Gunneridae</taxon>
        <taxon>Pentapetalae</taxon>
        <taxon>rosids</taxon>
        <taxon>fabids</taxon>
        <taxon>Rosales</taxon>
        <taxon>Rosaceae</taxon>
        <taxon>Amygdaloideae</taxon>
        <taxon>Amygdaleae</taxon>
        <taxon>Prunus</taxon>
    </lineage>
</organism>
<name>A0AAD4ZG54_PRUDU</name>
<dbReference type="Gene3D" id="2.60.120.10">
    <property type="entry name" value="Jelly Rolls"/>
    <property type="match status" value="1"/>
</dbReference>
<gene>
    <name evidence="1" type="ORF">L3X38_012557</name>
</gene>
<evidence type="ECO:0000313" key="1">
    <source>
        <dbReference type="EMBL" id="KAI5344680.1"/>
    </source>
</evidence>
<protein>
    <submittedName>
        <fullName evidence="1">Uncharacterized protein</fullName>
    </submittedName>
</protein>
<comment type="caution">
    <text evidence="1">The sequence shown here is derived from an EMBL/GenBank/DDBJ whole genome shotgun (WGS) entry which is preliminary data.</text>
</comment>